<sequence>VGSHKVRFARGTEASAPAFDKHMRQMKRNYGQFAIVNLLGSSMLGSKQGEATLSEMFKSHHRSSGHHKEAPHLLFDYHAECRSGNLKNLSKLKERLAKCLALYSFFYAKDGRILLEQKGVVRTNCLDCLDRTNCVQTFLAMETLPGLLQCLGLGEKPQIASRFQEVFGQMWVTMGNEISRIYAGTGAIQGGNMLVDGARSAARTIQNNLLDFSKQEAIEILIVGSHLDPDLRERARLLLPKPVLYGQTELIQAMVRRQYECSRHVDLRLAVGTYNVNGGKHFRSIVYKDRSLSDWVVDAPKNDPRCGVDLCSESPPDIYVLGFEEIVDLNASNIVGASTENAKAWEKELCKTIGRDEAYILLTSVQLVGVCLFVFIRPHLAEVVKDVATDLVKTGLRGATGNKGGVAVRLSVYNTSFAFICAHFAAGQSQVGDRNADYQEISRKILFPGGRTLMSHDYVVWCGDFNYRIDLPRDQVKDLAKKRDYAALVEADQLRNQKAEGHIFNKFSEGDIDFAPTYKYDLFSDDYDTSDKARIPAYTDRVLWRRRQMTEGCPNNRVTKPQFGGLGIGKAKNCPGWQLDQPAFDDQRVRNCELIDWQLTGHKFIHTQGFSNPTCL</sequence>
<dbReference type="EMBL" id="OA888578">
    <property type="protein sequence ID" value="CAD7283956.1"/>
    <property type="molecule type" value="Genomic_DNA"/>
</dbReference>
<dbReference type="SMART" id="SM00128">
    <property type="entry name" value="IPPc"/>
    <property type="match status" value="1"/>
</dbReference>
<evidence type="ECO:0000256" key="2">
    <source>
        <dbReference type="ARBA" id="ARBA00009678"/>
    </source>
</evidence>
<dbReference type="EMBL" id="CAJPEX010006541">
    <property type="protein sequence ID" value="CAG0924108.1"/>
    <property type="molecule type" value="Genomic_DNA"/>
</dbReference>
<dbReference type="PROSITE" id="PS50275">
    <property type="entry name" value="SAC"/>
    <property type="match status" value="1"/>
</dbReference>
<evidence type="ECO:0000313" key="6">
    <source>
        <dbReference type="EMBL" id="CAD7283956.1"/>
    </source>
</evidence>
<dbReference type="OrthoDB" id="1925875at2759"/>
<dbReference type="GO" id="GO:0004439">
    <property type="term" value="F:phosphatidylinositol-4,5-bisphosphate 5-phosphatase activity"/>
    <property type="evidence" value="ECO:0007669"/>
    <property type="project" value="UniProtKB-EC"/>
</dbReference>
<dbReference type="InterPro" id="IPR000300">
    <property type="entry name" value="IPPc"/>
</dbReference>
<gene>
    <name evidence="6" type="ORF">NMOB1V02_LOCUS11564</name>
</gene>
<dbReference type="GO" id="GO:0046856">
    <property type="term" value="P:phosphatidylinositol dephosphorylation"/>
    <property type="evidence" value="ECO:0007669"/>
    <property type="project" value="InterPro"/>
</dbReference>
<protein>
    <recommendedName>
        <fullName evidence="3">phosphoinositide 5-phosphatase</fullName>
        <ecNumber evidence="3">3.1.3.36</ecNumber>
    </recommendedName>
</protein>
<comment type="similarity">
    <text evidence="1">Belongs to the synaptojanin family.</text>
</comment>
<dbReference type="SUPFAM" id="SSF56219">
    <property type="entry name" value="DNase I-like"/>
    <property type="match status" value="1"/>
</dbReference>
<dbReference type="Gene3D" id="3.60.10.10">
    <property type="entry name" value="Endonuclease/exonuclease/phosphatase"/>
    <property type="match status" value="1"/>
</dbReference>
<reference evidence="6" key="1">
    <citation type="submission" date="2020-11" db="EMBL/GenBank/DDBJ databases">
        <authorList>
            <person name="Tran Van P."/>
        </authorList>
    </citation>
    <scope>NUCLEOTIDE SEQUENCE</scope>
</reference>
<dbReference type="Pfam" id="PF22669">
    <property type="entry name" value="Exo_endo_phos2"/>
    <property type="match status" value="1"/>
</dbReference>
<dbReference type="Pfam" id="PF02383">
    <property type="entry name" value="Syja_N"/>
    <property type="match status" value="1"/>
</dbReference>
<feature type="non-terminal residue" evidence="6">
    <location>
        <position position="1"/>
    </location>
</feature>
<evidence type="ECO:0000256" key="1">
    <source>
        <dbReference type="ARBA" id="ARBA00008943"/>
    </source>
</evidence>
<dbReference type="GO" id="GO:0098793">
    <property type="term" value="C:presynapse"/>
    <property type="evidence" value="ECO:0007669"/>
    <property type="project" value="GOC"/>
</dbReference>
<organism evidence="6">
    <name type="scientific">Notodromas monacha</name>
    <dbReference type="NCBI Taxonomy" id="399045"/>
    <lineage>
        <taxon>Eukaryota</taxon>
        <taxon>Metazoa</taxon>
        <taxon>Ecdysozoa</taxon>
        <taxon>Arthropoda</taxon>
        <taxon>Crustacea</taxon>
        <taxon>Oligostraca</taxon>
        <taxon>Ostracoda</taxon>
        <taxon>Podocopa</taxon>
        <taxon>Podocopida</taxon>
        <taxon>Cypridocopina</taxon>
        <taxon>Cypridoidea</taxon>
        <taxon>Cyprididae</taxon>
        <taxon>Notodromas</taxon>
    </lineage>
</organism>
<dbReference type="InterPro" id="IPR046985">
    <property type="entry name" value="IP5"/>
</dbReference>
<evidence type="ECO:0000259" key="5">
    <source>
        <dbReference type="PROSITE" id="PS50275"/>
    </source>
</evidence>
<evidence type="ECO:0000313" key="7">
    <source>
        <dbReference type="Proteomes" id="UP000678499"/>
    </source>
</evidence>
<dbReference type="Proteomes" id="UP000678499">
    <property type="component" value="Unassembled WGS sequence"/>
</dbReference>
<evidence type="ECO:0000256" key="3">
    <source>
        <dbReference type="ARBA" id="ARBA00013044"/>
    </source>
</evidence>
<comment type="similarity">
    <text evidence="2">In the central section; belongs to the inositol 1,4,5-trisphosphate 5-phosphatase family.</text>
</comment>
<dbReference type="GO" id="GO:0048488">
    <property type="term" value="P:synaptic vesicle endocytosis"/>
    <property type="evidence" value="ECO:0007669"/>
    <property type="project" value="TreeGrafter"/>
</dbReference>
<keyword evidence="7" id="KW-1185">Reference proteome</keyword>
<dbReference type="InterPro" id="IPR002013">
    <property type="entry name" value="SAC_dom"/>
</dbReference>
<evidence type="ECO:0000256" key="4">
    <source>
        <dbReference type="ARBA" id="ARBA00022801"/>
    </source>
</evidence>
<dbReference type="EC" id="3.1.3.36" evidence="3"/>
<dbReference type="PANTHER" id="PTHR11200">
    <property type="entry name" value="INOSITOL 5-PHOSPHATASE"/>
    <property type="match status" value="1"/>
</dbReference>
<proteinExistence type="inferred from homology"/>
<dbReference type="InterPro" id="IPR036691">
    <property type="entry name" value="Endo/exonu/phosph_ase_sf"/>
</dbReference>
<dbReference type="PANTHER" id="PTHR11200:SF257">
    <property type="entry name" value="PHOSPHOINOSITIDE 5-PHOSPHATASE"/>
    <property type="match status" value="1"/>
</dbReference>
<name>A0A7R9BYN5_9CRUS</name>
<accession>A0A7R9BYN5</accession>
<dbReference type="AlphaFoldDB" id="A0A7R9BYN5"/>
<keyword evidence="4" id="KW-0378">Hydrolase</keyword>
<feature type="domain" description="SAC" evidence="5">
    <location>
        <begin position="1"/>
        <end position="184"/>
    </location>
</feature>